<feature type="transmembrane region" description="Helical" evidence="10">
    <location>
        <begin position="961"/>
        <end position="982"/>
    </location>
</feature>
<dbReference type="InterPro" id="IPR011701">
    <property type="entry name" value="MFS"/>
</dbReference>
<dbReference type="Pfam" id="PF00743">
    <property type="entry name" value="FMO-like"/>
    <property type="match status" value="2"/>
</dbReference>
<feature type="region of interest" description="Disordered" evidence="9">
    <location>
        <begin position="283"/>
        <end position="312"/>
    </location>
</feature>
<dbReference type="InterPro" id="IPR036259">
    <property type="entry name" value="MFS_trans_sf"/>
</dbReference>
<dbReference type="Gene3D" id="1.20.1250.20">
    <property type="entry name" value="MFS general substrate transporter like domains"/>
    <property type="match status" value="2"/>
</dbReference>
<dbReference type="InterPro" id="IPR020946">
    <property type="entry name" value="Flavin_mOase-like"/>
</dbReference>
<evidence type="ECO:0000259" key="11">
    <source>
        <dbReference type="PROSITE" id="PS50850"/>
    </source>
</evidence>
<comment type="subcellular location">
    <subcellularLocation>
        <location evidence="1">Membrane</location>
        <topology evidence="1">Multi-pass membrane protein</topology>
    </subcellularLocation>
</comment>
<evidence type="ECO:0000256" key="3">
    <source>
        <dbReference type="ARBA" id="ARBA00022630"/>
    </source>
</evidence>
<feature type="transmembrane region" description="Helical" evidence="10">
    <location>
        <begin position="927"/>
        <end position="949"/>
    </location>
</feature>
<keyword evidence="3" id="KW-0285">Flavoprotein</keyword>
<feature type="transmembrane region" description="Helical" evidence="10">
    <location>
        <begin position="725"/>
        <end position="746"/>
    </location>
</feature>
<feature type="domain" description="Major facilitator superfamily (MFS) profile" evidence="11">
    <location>
        <begin position="565"/>
        <end position="986"/>
    </location>
</feature>
<keyword evidence="6 10" id="KW-1133">Transmembrane helix</keyword>
<feature type="region of interest" description="Disordered" evidence="9">
    <location>
        <begin position="495"/>
        <end position="525"/>
    </location>
</feature>
<evidence type="ECO:0000256" key="6">
    <source>
        <dbReference type="ARBA" id="ARBA00022989"/>
    </source>
</evidence>
<evidence type="ECO:0000256" key="2">
    <source>
        <dbReference type="ARBA" id="ARBA00022448"/>
    </source>
</evidence>
<protein>
    <submittedName>
        <fullName evidence="12">Pantothenate transporter</fullName>
    </submittedName>
</protein>
<evidence type="ECO:0000256" key="7">
    <source>
        <dbReference type="ARBA" id="ARBA00023002"/>
    </source>
</evidence>
<dbReference type="SUPFAM" id="SSF51905">
    <property type="entry name" value="FAD/NAD(P)-binding domain"/>
    <property type="match status" value="2"/>
</dbReference>
<dbReference type="Pfam" id="PF13450">
    <property type="entry name" value="NAD_binding_8"/>
    <property type="match status" value="1"/>
</dbReference>
<dbReference type="Proteomes" id="UP001365128">
    <property type="component" value="Unassembled WGS sequence"/>
</dbReference>
<dbReference type="PRINTS" id="PR00419">
    <property type="entry name" value="ADXRDTASE"/>
</dbReference>
<gene>
    <name evidence="12" type="ORF">IWX46DRAFT_528639</name>
</gene>
<dbReference type="Gene3D" id="3.50.50.60">
    <property type="entry name" value="FAD/NAD(P)-binding domain"/>
    <property type="match status" value="2"/>
</dbReference>
<name>A0ABR1M236_9PEZI</name>
<evidence type="ECO:0000256" key="9">
    <source>
        <dbReference type="SAM" id="MobiDB-lite"/>
    </source>
</evidence>
<feature type="transmembrane region" description="Helical" evidence="10">
    <location>
        <begin position="692"/>
        <end position="713"/>
    </location>
</feature>
<dbReference type="SUPFAM" id="SSF103473">
    <property type="entry name" value="MFS general substrate transporter"/>
    <property type="match status" value="1"/>
</dbReference>
<feature type="transmembrane region" description="Helical" evidence="10">
    <location>
        <begin position="867"/>
        <end position="887"/>
    </location>
</feature>
<reference evidence="12 13" key="1">
    <citation type="submission" date="2024-04" db="EMBL/GenBank/DDBJ databases">
        <title>Phyllosticta paracitricarpa is synonymous to the EU quarantine fungus P. citricarpa based on phylogenomic analyses.</title>
        <authorList>
            <consortium name="Lawrence Berkeley National Laboratory"/>
            <person name="Van Ingen-Buijs V.A."/>
            <person name="Van Westerhoven A.C."/>
            <person name="Haridas S."/>
            <person name="Skiadas P."/>
            <person name="Martin F."/>
            <person name="Groenewald J.Z."/>
            <person name="Crous P.W."/>
            <person name="Seidl M.F."/>
        </authorList>
    </citation>
    <scope>NUCLEOTIDE SEQUENCE [LARGE SCALE GENOMIC DNA]</scope>
    <source>
        <strain evidence="12 13">CBS 122670</strain>
    </source>
</reference>
<dbReference type="InterPro" id="IPR036188">
    <property type="entry name" value="FAD/NAD-bd_sf"/>
</dbReference>
<proteinExistence type="predicted"/>
<feature type="transmembrane region" description="Helical" evidence="10">
    <location>
        <begin position="893"/>
        <end position="915"/>
    </location>
</feature>
<dbReference type="PROSITE" id="PS50850">
    <property type="entry name" value="MFS"/>
    <property type="match status" value="1"/>
</dbReference>
<organism evidence="12 13">
    <name type="scientific">Phyllosticta citricarpa</name>
    <dbReference type="NCBI Taxonomy" id="55181"/>
    <lineage>
        <taxon>Eukaryota</taxon>
        <taxon>Fungi</taxon>
        <taxon>Dikarya</taxon>
        <taxon>Ascomycota</taxon>
        <taxon>Pezizomycotina</taxon>
        <taxon>Dothideomycetes</taxon>
        <taxon>Dothideomycetes incertae sedis</taxon>
        <taxon>Botryosphaeriales</taxon>
        <taxon>Phyllostictaceae</taxon>
        <taxon>Phyllosticta</taxon>
    </lineage>
</organism>
<evidence type="ECO:0000256" key="10">
    <source>
        <dbReference type="SAM" id="Phobius"/>
    </source>
</evidence>
<dbReference type="InterPro" id="IPR020846">
    <property type="entry name" value="MFS_dom"/>
</dbReference>
<evidence type="ECO:0000313" key="12">
    <source>
        <dbReference type="EMBL" id="KAK7541527.1"/>
    </source>
</evidence>
<evidence type="ECO:0000256" key="1">
    <source>
        <dbReference type="ARBA" id="ARBA00004141"/>
    </source>
</evidence>
<evidence type="ECO:0000256" key="4">
    <source>
        <dbReference type="ARBA" id="ARBA00022692"/>
    </source>
</evidence>
<keyword evidence="7" id="KW-0560">Oxidoreductase</keyword>
<keyword evidence="2" id="KW-0813">Transport</keyword>
<sequence length="1003" mass="112272">MTFIKASRVAVIGAGLSGSATAAYLKKEGVEVTVFERRESAGGVWVYDENPPPEPDYPSEKASLASDPSKTSWKGQVARNGSARAPAGPCYRDLKNNVPIPLMTTALLEFPQGTPEFTSHTVVASYIQDIVKAHDIDNSIRFRTLVENAEKVEGKWELTIANNVGQPDGFQTTESTDRFQGFDAIVVATGHYHAPRVPDIPGLRDWKTKWPSRVIHSKSYRTPEEFKDKNVLLIGAGTSSTDIAKEIGPLAKKIWQSARGGDFDFPAALLPENATRIGEIQSFDSFGPETDSSDSENASQPESDSSETGSIPGTVTLKSGHKLCDVDQVIVCTGYHVSLPFLKAYHEDETPPEKADERVIVTDGTQYHNLHKDIFYIPDPTLAFVGVPYFTATFVLFDFQAKVVATVLSGNAELPERDAMREEYARRVETKGFKKKFHSLKGQDVEYVNELLDWVNADLVRRNRDPIQGHTDEFKTIYAGMTEKSKLFGRGQRRRSAHFGEGKTVDRSSGLAMSDAADREQSAPVSRTNAVVKEDIKYDWRSAIWDTFNKSPEERKFLFKLDAALLTFASLGYFIKYLDQANINSAFVSGMKEDLGLYGDQLNIMQTCWTVGYVIGQLPSNIVLTKVRPSIWIPAMELLWTILTFCLSQAKTAQHIYAIRFLVGLAESTFYPGMQYIIGSWYRKDELAKRSCIFHTSSSIATMFSGYLMAAVYNLGGKGGYRGWQWLFIVDGIISLPVALLGFIVLPDIPEISKPFYLKPEELELAKERMKLEGRKPRAPYTKQKIKKILSSWHIWSLTLLYIAFNNGNNNAQPVFAQWLKWLDAEGIHKYTVAQINAIPTTTNGLAVFSTLVYAWSSDTYLKGARWPPMIFAGIFNMITYISLAIWDIPWRWHWTCYILAGLNSGLSGLCFAWAHEICAGDNEERAIVVGSMNQMAYVVQAWLPLIVWNQTDAPMYRKGNITVAIIGGPLLIGSALLTLYLRRRELKRYAGYEPLLQEDASH</sequence>
<keyword evidence="4 10" id="KW-0812">Transmembrane</keyword>
<comment type="caution">
    <text evidence="12">The sequence shown here is derived from an EMBL/GenBank/DDBJ whole genome shotgun (WGS) entry which is preliminary data.</text>
</comment>
<accession>A0ABR1M236</accession>
<feature type="compositionally biased region" description="Polar residues" evidence="9">
    <location>
        <begin position="295"/>
        <end position="312"/>
    </location>
</feature>
<evidence type="ECO:0000313" key="13">
    <source>
        <dbReference type="Proteomes" id="UP001365128"/>
    </source>
</evidence>
<keyword evidence="13" id="KW-1185">Reference proteome</keyword>
<dbReference type="Pfam" id="PF07690">
    <property type="entry name" value="MFS_1"/>
    <property type="match status" value="1"/>
</dbReference>
<dbReference type="PANTHER" id="PTHR43791">
    <property type="entry name" value="PERMEASE-RELATED"/>
    <property type="match status" value="1"/>
</dbReference>
<feature type="region of interest" description="Disordered" evidence="9">
    <location>
        <begin position="44"/>
        <end position="89"/>
    </location>
</feature>
<evidence type="ECO:0000256" key="5">
    <source>
        <dbReference type="ARBA" id="ARBA00022827"/>
    </source>
</evidence>
<dbReference type="EMBL" id="JBBPDW010000024">
    <property type="protein sequence ID" value="KAK7541527.1"/>
    <property type="molecule type" value="Genomic_DNA"/>
</dbReference>
<dbReference type="PANTHER" id="PTHR43791:SF39">
    <property type="entry name" value="TRANSPORTER LIZ1_SEO1, PUTATIVE (AFU_ORTHOLOGUE AFUA_3G00980)-RELATED"/>
    <property type="match status" value="1"/>
</dbReference>
<keyword evidence="8 10" id="KW-0472">Membrane</keyword>
<evidence type="ECO:0000256" key="8">
    <source>
        <dbReference type="ARBA" id="ARBA00023136"/>
    </source>
</evidence>
<keyword evidence="5" id="KW-0274">FAD</keyword>